<dbReference type="RefSeq" id="WP_189123251.1">
    <property type="nucleotide sequence ID" value="NZ_BMNH01000003.1"/>
</dbReference>
<accession>A0A917YRX9</accession>
<evidence type="ECO:0000313" key="1">
    <source>
        <dbReference type="EMBL" id="GGO64779.1"/>
    </source>
</evidence>
<comment type="caution">
    <text evidence="1">The sequence shown here is derived from an EMBL/GenBank/DDBJ whole genome shotgun (WGS) entry which is preliminary data.</text>
</comment>
<evidence type="ECO:0000313" key="2">
    <source>
        <dbReference type="Proteomes" id="UP000646523"/>
    </source>
</evidence>
<keyword evidence="2" id="KW-1185">Reference proteome</keyword>
<protein>
    <submittedName>
        <fullName evidence="1">Uncharacterized protein</fullName>
    </submittedName>
</protein>
<dbReference type="EMBL" id="BMNH01000003">
    <property type="protein sequence ID" value="GGO64779.1"/>
    <property type="molecule type" value="Genomic_DNA"/>
</dbReference>
<proteinExistence type="predicted"/>
<reference evidence="1" key="1">
    <citation type="journal article" date="2014" name="Int. J. Syst. Evol. Microbiol.">
        <title>Complete genome sequence of Corynebacterium casei LMG S-19264T (=DSM 44701T), isolated from a smear-ripened cheese.</title>
        <authorList>
            <consortium name="US DOE Joint Genome Institute (JGI-PGF)"/>
            <person name="Walter F."/>
            <person name="Albersmeier A."/>
            <person name="Kalinowski J."/>
            <person name="Ruckert C."/>
        </authorList>
    </citation>
    <scope>NUCLEOTIDE SEQUENCE</scope>
    <source>
        <strain evidence="1">CGMCC 4.7368</strain>
    </source>
</reference>
<name>A0A917YRX9_9ACTN</name>
<reference evidence="1" key="2">
    <citation type="submission" date="2020-09" db="EMBL/GenBank/DDBJ databases">
        <authorList>
            <person name="Sun Q."/>
            <person name="Zhou Y."/>
        </authorList>
    </citation>
    <scope>NUCLEOTIDE SEQUENCE</scope>
    <source>
        <strain evidence="1">CGMCC 4.7368</strain>
    </source>
</reference>
<sequence>MPSRSPSTPASAIPSSDVAAWALVRNPKTAPNRSSLVTVWANVVFPLPPLPLTPGCTYRWILEAQDEEVASVAFTVRTEPSAA</sequence>
<dbReference type="AlphaFoldDB" id="A0A917YRX9"/>
<gene>
    <name evidence="1" type="ORF">GCM10012289_14920</name>
</gene>
<organism evidence="1 2">
    <name type="scientific">Nonomuraea cavernae</name>
    <dbReference type="NCBI Taxonomy" id="2045107"/>
    <lineage>
        <taxon>Bacteria</taxon>
        <taxon>Bacillati</taxon>
        <taxon>Actinomycetota</taxon>
        <taxon>Actinomycetes</taxon>
        <taxon>Streptosporangiales</taxon>
        <taxon>Streptosporangiaceae</taxon>
        <taxon>Nonomuraea</taxon>
    </lineage>
</organism>
<dbReference type="Proteomes" id="UP000646523">
    <property type="component" value="Unassembled WGS sequence"/>
</dbReference>